<evidence type="ECO:0000256" key="1">
    <source>
        <dbReference type="SAM" id="MobiDB-lite"/>
    </source>
</evidence>
<organism evidence="2 3">
    <name type="scientific">Thalictrum thalictroides</name>
    <name type="common">Rue-anemone</name>
    <name type="synonym">Anemone thalictroides</name>
    <dbReference type="NCBI Taxonomy" id="46969"/>
    <lineage>
        <taxon>Eukaryota</taxon>
        <taxon>Viridiplantae</taxon>
        <taxon>Streptophyta</taxon>
        <taxon>Embryophyta</taxon>
        <taxon>Tracheophyta</taxon>
        <taxon>Spermatophyta</taxon>
        <taxon>Magnoliopsida</taxon>
        <taxon>Ranunculales</taxon>
        <taxon>Ranunculaceae</taxon>
        <taxon>Thalictroideae</taxon>
        <taxon>Thalictrum</taxon>
    </lineage>
</organism>
<dbReference type="AlphaFoldDB" id="A0A7J6W8Q2"/>
<name>A0A7J6W8Q2_THATH</name>
<dbReference type="Proteomes" id="UP000554482">
    <property type="component" value="Unassembled WGS sequence"/>
</dbReference>
<sequence length="100" mass="11599">MMINIKFPCSRCTIQTLNLMTPMKMRNLERKILRRKSQSLSLTVRRIRKLPRSITNPMRDIIDDSDPESNTDDTPVQPDLGPFYFDIEGEKGDDDDDPEA</sequence>
<gene>
    <name evidence="2" type="ORF">FRX31_016600</name>
</gene>
<comment type="caution">
    <text evidence="2">The sequence shown here is derived from an EMBL/GenBank/DDBJ whole genome shotgun (WGS) entry which is preliminary data.</text>
</comment>
<feature type="region of interest" description="Disordered" evidence="1">
    <location>
        <begin position="53"/>
        <end position="100"/>
    </location>
</feature>
<keyword evidence="3" id="KW-1185">Reference proteome</keyword>
<accession>A0A7J6W8Q2</accession>
<dbReference type="EMBL" id="JABWDY010019563">
    <property type="protein sequence ID" value="KAF5193816.1"/>
    <property type="molecule type" value="Genomic_DNA"/>
</dbReference>
<evidence type="ECO:0000313" key="2">
    <source>
        <dbReference type="EMBL" id="KAF5193816.1"/>
    </source>
</evidence>
<feature type="compositionally biased region" description="Acidic residues" evidence="1">
    <location>
        <begin position="91"/>
        <end position="100"/>
    </location>
</feature>
<reference evidence="2 3" key="1">
    <citation type="submission" date="2020-06" db="EMBL/GenBank/DDBJ databases">
        <title>Transcriptomic and genomic resources for Thalictrum thalictroides and T. hernandezii: Facilitating candidate gene discovery in an emerging model plant lineage.</title>
        <authorList>
            <person name="Arias T."/>
            <person name="Riano-Pachon D.M."/>
            <person name="Di Stilio V.S."/>
        </authorList>
    </citation>
    <scope>NUCLEOTIDE SEQUENCE [LARGE SCALE GENOMIC DNA]</scope>
    <source>
        <strain evidence="3">cv. WT478/WT964</strain>
        <tissue evidence="2">Leaves</tissue>
    </source>
</reference>
<proteinExistence type="predicted"/>
<evidence type="ECO:0000313" key="3">
    <source>
        <dbReference type="Proteomes" id="UP000554482"/>
    </source>
</evidence>
<protein>
    <submittedName>
        <fullName evidence="2">Uncharacterized protein</fullName>
    </submittedName>
</protein>